<evidence type="ECO:0000256" key="3">
    <source>
        <dbReference type="ARBA" id="ARBA00008663"/>
    </source>
</evidence>
<dbReference type="Gene3D" id="2.40.33.10">
    <property type="entry name" value="PK beta-barrel domain-like"/>
    <property type="match status" value="1"/>
</dbReference>
<evidence type="ECO:0000256" key="5">
    <source>
        <dbReference type="ARBA" id="ARBA00012142"/>
    </source>
</evidence>
<sequence>MRRAKIVSTLGPSTDSYEQIKTLVEAGMDVARFNMSHGTHAEHKERYHRVRAASEETKRSVGVLADLQGPKIRLGRFREGPVLLERGDEFAITVEDREGDRAMCGTTYPGLAADVTAGERILVDDGRVTLEVTRVEGSVVHTMVIEGGMVSDHKGLNLPGVAVSVPALSEKDVEDLRWALRMGADMIALSFVRSGHDIKEVHRVMAEEGRYLPVLAKLEKPQAVANLESIVDAFDGVMVARGDLGVEMPLEQVPLVQKRAIKLCRRNAKPVIVATQMLDSMIDASRPTRAEASDVANAVMDGTDAVMLSGETSVGKYPIETVRTMSRIVEAAEEDVLAKGLPPLTQSSKPRTQGGAVARAAAEMGDFLGAKYLVAFTQSGDTVRRLSRYRSPIPVLAFTPDPATRSQLNLTWGVETFLGPMVQTTDEMVDQVDEMLLKLGRCERGDLVIITAGSPPGVPGSTNLVRVHRLGEEDS</sequence>
<dbReference type="InterPro" id="IPR040442">
    <property type="entry name" value="Pyrv_kinase-like_dom_sf"/>
</dbReference>
<gene>
    <name evidence="19" type="primary">pyk</name>
    <name evidence="19" type="ORF">JW592_21715</name>
</gene>
<keyword evidence="14 19" id="KW-0670">Pyruvate</keyword>
<evidence type="ECO:0000313" key="20">
    <source>
        <dbReference type="Proteomes" id="UP001518976"/>
    </source>
</evidence>
<dbReference type="InterPro" id="IPR015813">
    <property type="entry name" value="Pyrv/PenolPyrv_kinase-like_dom"/>
</dbReference>
<evidence type="ECO:0000256" key="9">
    <source>
        <dbReference type="ARBA" id="ARBA00022741"/>
    </source>
</evidence>
<accession>A0ABS3WZ19</accession>
<evidence type="ECO:0000256" key="14">
    <source>
        <dbReference type="ARBA" id="ARBA00023317"/>
    </source>
</evidence>
<comment type="cofactor">
    <cofactor evidence="1">
        <name>K(+)</name>
        <dbReference type="ChEBI" id="CHEBI:29103"/>
    </cofactor>
</comment>
<keyword evidence="11" id="KW-0067">ATP-binding</keyword>
<evidence type="ECO:0000256" key="15">
    <source>
        <dbReference type="NCBIfam" id="TIGR01064"/>
    </source>
</evidence>
<evidence type="ECO:0000313" key="19">
    <source>
        <dbReference type="EMBL" id="MBO8188062.1"/>
    </source>
</evidence>
<dbReference type="RefSeq" id="WP_209266870.1">
    <property type="nucleotide sequence ID" value="NZ_JAFFZN010000021.1"/>
</dbReference>
<dbReference type="InterPro" id="IPR015795">
    <property type="entry name" value="Pyrv_Knase_C"/>
</dbReference>
<evidence type="ECO:0000256" key="16">
    <source>
        <dbReference type="RuleBase" id="RU000504"/>
    </source>
</evidence>
<dbReference type="InterPro" id="IPR011037">
    <property type="entry name" value="Pyrv_Knase-like_insert_dom_sf"/>
</dbReference>
<comment type="subunit">
    <text evidence="4">Homotetramer.</text>
</comment>
<organism evidence="19 20">
    <name type="scientific">Streptomyces spirodelae</name>
    <dbReference type="NCBI Taxonomy" id="2812904"/>
    <lineage>
        <taxon>Bacteria</taxon>
        <taxon>Bacillati</taxon>
        <taxon>Actinomycetota</taxon>
        <taxon>Actinomycetes</taxon>
        <taxon>Kitasatosporales</taxon>
        <taxon>Streptomycetaceae</taxon>
        <taxon>Streptomyces</taxon>
    </lineage>
</organism>
<dbReference type="Gene3D" id="3.20.20.60">
    <property type="entry name" value="Phosphoenolpyruvate-binding domains"/>
    <property type="match status" value="1"/>
</dbReference>
<dbReference type="NCBIfam" id="NF004491">
    <property type="entry name" value="PRK05826.1"/>
    <property type="match status" value="1"/>
</dbReference>
<dbReference type="InterPro" id="IPR015806">
    <property type="entry name" value="Pyrv_Knase_insert_dom_sf"/>
</dbReference>
<comment type="catalytic activity">
    <reaction evidence="16">
        <text>pyruvate + ATP = phosphoenolpyruvate + ADP + H(+)</text>
        <dbReference type="Rhea" id="RHEA:18157"/>
        <dbReference type="ChEBI" id="CHEBI:15361"/>
        <dbReference type="ChEBI" id="CHEBI:15378"/>
        <dbReference type="ChEBI" id="CHEBI:30616"/>
        <dbReference type="ChEBI" id="CHEBI:58702"/>
        <dbReference type="ChEBI" id="CHEBI:456216"/>
        <dbReference type="EC" id="2.7.1.40"/>
    </reaction>
</comment>
<evidence type="ECO:0000259" key="17">
    <source>
        <dbReference type="Pfam" id="PF00224"/>
    </source>
</evidence>
<evidence type="ECO:0000256" key="10">
    <source>
        <dbReference type="ARBA" id="ARBA00022777"/>
    </source>
</evidence>
<dbReference type="NCBIfam" id="TIGR01064">
    <property type="entry name" value="pyruv_kin"/>
    <property type="match status" value="1"/>
</dbReference>
<dbReference type="InterPro" id="IPR015793">
    <property type="entry name" value="Pyrv_Knase_brl"/>
</dbReference>
<dbReference type="SUPFAM" id="SSF51621">
    <property type="entry name" value="Phosphoenolpyruvate/pyruvate domain"/>
    <property type="match status" value="1"/>
</dbReference>
<keyword evidence="20" id="KW-1185">Reference proteome</keyword>
<dbReference type="NCBIfam" id="NF004886">
    <property type="entry name" value="PRK06247.1"/>
    <property type="match status" value="1"/>
</dbReference>
<reference evidence="19 20" key="1">
    <citation type="submission" date="2021-02" db="EMBL/GenBank/DDBJ databases">
        <title>Streptomyces spirodelae sp. nov., isolated from duckweed.</title>
        <authorList>
            <person name="Saimee Y."/>
            <person name="Duangmal K."/>
        </authorList>
    </citation>
    <scope>NUCLEOTIDE SEQUENCE [LARGE SCALE GENOMIC DNA]</scope>
    <source>
        <strain evidence="19 20">DW4-2</strain>
    </source>
</reference>
<keyword evidence="10 16" id="KW-0418">Kinase</keyword>
<evidence type="ECO:0000256" key="13">
    <source>
        <dbReference type="ARBA" id="ARBA00023152"/>
    </source>
</evidence>
<dbReference type="SUPFAM" id="SSF50800">
    <property type="entry name" value="PK beta-barrel domain-like"/>
    <property type="match status" value="1"/>
</dbReference>
<evidence type="ECO:0000256" key="2">
    <source>
        <dbReference type="ARBA" id="ARBA00004997"/>
    </source>
</evidence>
<feature type="domain" description="Pyruvate kinase barrel" evidence="17">
    <location>
        <begin position="1"/>
        <end position="322"/>
    </location>
</feature>
<dbReference type="EC" id="2.7.1.40" evidence="5 15"/>
<keyword evidence="13 16" id="KW-0324">Glycolysis</keyword>
<dbReference type="SUPFAM" id="SSF52935">
    <property type="entry name" value="PK C-terminal domain-like"/>
    <property type="match status" value="1"/>
</dbReference>
<proteinExistence type="inferred from homology"/>
<comment type="caution">
    <text evidence="19">The sequence shown here is derived from an EMBL/GenBank/DDBJ whole genome shotgun (WGS) entry which is preliminary data.</text>
</comment>
<dbReference type="InterPro" id="IPR018209">
    <property type="entry name" value="Pyrv_Knase_AS"/>
</dbReference>
<keyword evidence="8" id="KW-0479">Metal-binding</keyword>
<evidence type="ECO:0000259" key="18">
    <source>
        <dbReference type="Pfam" id="PF02887"/>
    </source>
</evidence>
<dbReference type="Pfam" id="PF02887">
    <property type="entry name" value="PK_C"/>
    <property type="match status" value="1"/>
</dbReference>
<dbReference type="Gene3D" id="3.40.1380.20">
    <property type="entry name" value="Pyruvate kinase, C-terminal domain"/>
    <property type="match status" value="1"/>
</dbReference>
<protein>
    <recommendedName>
        <fullName evidence="6 15">Pyruvate kinase</fullName>
        <ecNumber evidence="5 15">2.7.1.40</ecNumber>
    </recommendedName>
</protein>
<keyword evidence="12 16" id="KW-0460">Magnesium</keyword>
<evidence type="ECO:0000256" key="6">
    <source>
        <dbReference type="ARBA" id="ARBA00018587"/>
    </source>
</evidence>
<dbReference type="EMBL" id="JAFFZN010000021">
    <property type="protein sequence ID" value="MBO8188062.1"/>
    <property type="molecule type" value="Genomic_DNA"/>
</dbReference>
<dbReference type="PANTHER" id="PTHR11817">
    <property type="entry name" value="PYRUVATE KINASE"/>
    <property type="match status" value="1"/>
</dbReference>
<evidence type="ECO:0000256" key="7">
    <source>
        <dbReference type="ARBA" id="ARBA00022679"/>
    </source>
</evidence>
<evidence type="ECO:0000256" key="4">
    <source>
        <dbReference type="ARBA" id="ARBA00011881"/>
    </source>
</evidence>
<evidence type="ECO:0000256" key="8">
    <source>
        <dbReference type="ARBA" id="ARBA00022723"/>
    </source>
</evidence>
<keyword evidence="9" id="KW-0547">Nucleotide-binding</keyword>
<dbReference type="InterPro" id="IPR036918">
    <property type="entry name" value="Pyrv_Knase_C_sf"/>
</dbReference>
<dbReference type="Pfam" id="PF00224">
    <property type="entry name" value="PK"/>
    <property type="match status" value="1"/>
</dbReference>
<dbReference type="GO" id="GO:0016301">
    <property type="term" value="F:kinase activity"/>
    <property type="evidence" value="ECO:0007669"/>
    <property type="project" value="UniProtKB-KW"/>
</dbReference>
<dbReference type="GO" id="GO:0004743">
    <property type="term" value="F:pyruvate kinase activity"/>
    <property type="evidence" value="ECO:0007669"/>
    <property type="project" value="UniProtKB-EC"/>
</dbReference>
<keyword evidence="7 16" id="KW-0808">Transferase</keyword>
<comment type="pathway">
    <text evidence="2 16">Carbohydrate degradation; glycolysis; pyruvate from D-glyceraldehyde 3-phosphate: step 5/5.</text>
</comment>
<dbReference type="PROSITE" id="PS00110">
    <property type="entry name" value="PYRUVATE_KINASE"/>
    <property type="match status" value="1"/>
</dbReference>
<dbReference type="InterPro" id="IPR001697">
    <property type="entry name" value="Pyr_Knase"/>
</dbReference>
<dbReference type="PRINTS" id="PR01050">
    <property type="entry name" value="PYRUVTKNASE"/>
</dbReference>
<evidence type="ECO:0000256" key="1">
    <source>
        <dbReference type="ARBA" id="ARBA00001958"/>
    </source>
</evidence>
<dbReference type="Proteomes" id="UP001518976">
    <property type="component" value="Unassembled WGS sequence"/>
</dbReference>
<name>A0ABS3WZ19_9ACTN</name>
<evidence type="ECO:0000256" key="11">
    <source>
        <dbReference type="ARBA" id="ARBA00022840"/>
    </source>
</evidence>
<comment type="similarity">
    <text evidence="3 16">Belongs to the pyruvate kinase family.</text>
</comment>
<evidence type="ECO:0000256" key="12">
    <source>
        <dbReference type="ARBA" id="ARBA00022842"/>
    </source>
</evidence>
<feature type="domain" description="Pyruvate kinase C-terminal" evidence="18">
    <location>
        <begin position="356"/>
        <end position="468"/>
    </location>
</feature>
<dbReference type="NCBIfam" id="NF004978">
    <property type="entry name" value="PRK06354.1"/>
    <property type="match status" value="1"/>
</dbReference>